<accession>A0ABR3ZWS4</accession>
<dbReference type="EMBL" id="JBEFKJ010000043">
    <property type="protein sequence ID" value="KAL2037203.1"/>
    <property type="molecule type" value="Genomic_DNA"/>
</dbReference>
<gene>
    <name evidence="1" type="ORF">N7G274_010066</name>
</gene>
<comment type="caution">
    <text evidence="1">The sequence shown here is derived from an EMBL/GenBank/DDBJ whole genome shotgun (WGS) entry which is preliminary data.</text>
</comment>
<name>A0ABR3ZWS4_9LECA</name>
<proteinExistence type="predicted"/>
<evidence type="ECO:0000313" key="1">
    <source>
        <dbReference type="EMBL" id="KAL2037203.1"/>
    </source>
</evidence>
<organism evidence="1 2">
    <name type="scientific">Stereocaulon virgatum</name>
    <dbReference type="NCBI Taxonomy" id="373712"/>
    <lineage>
        <taxon>Eukaryota</taxon>
        <taxon>Fungi</taxon>
        <taxon>Dikarya</taxon>
        <taxon>Ascomycota</taxon>
        <taxon>Pezizomycotina</taxon>
        <taxon>Lecanoromycetes</taxon>
        <taxon>OSLEUM clade</taxon>
        <taxon>Lecanoromycetidae</taxon>
        <taxon>Lecanorales</taxon>
        <taxon>Lecanorineae</taxon>
        <taxon>Stereocaulaceae</taxon>
        <taxon>Stereocaulon</taxon>
    </lineage>
</organism>
<sequence length="192" mass="21273">MAKCIARSELREFVTNRHIGQDALGHGWVFFLLETCLGETLRRYHKTLPEDGGDYDEEFAIQLLEEAHFSFEADKSVATSSIERIRSSRRLGQGVQFFGMAGGELESKRQGLLPIETESAMNTSRVPGDHGSYFDLSVCLPEATRSTSSQDVIIVLGQEMWETASAGLGAGYISWKIEDSDSGHYLLGFSLL</sequence>
<reference evidence="1 2" key="1">
    <citation type="submission" date="2024-09" db="EMBL/GenBank/DDBJ databases">
        <title>Rethinking Asexuality: The Enigmatic Case of Functional Sexual Genes in Lepraria (Stereocaulaceae).</title>
        <authorList>
            <person name="Doellman M."/>
            <person name="Sun Y."/>
            <person name="Barcenas-Pena A."/>
            <person name="Lumbsch H.T."/>
            <person name="Grewe F."/>
        </authorList>
    </citation>
    <scope>NUCLEOTIDE SEQUENCE [LARGE SCALE GENOMIC DNA]</scope>
    <source>
        <strain evidence="1 2">Mercado 3170</strain>
    </source>
</reference>
<protein>
    <submittedName>
        <fullName evidence="1">Uncharacterized protein</fullName>
    </submittedName>
</protein>
<evidence type="ECO:0000313" key="2">
    <source>
        <dbReference type="Proteomes" id="UP001590950"/>
    </source>
</evidence>
<keyword evidence="2" id="KW-1185">Reference proteome</keyword>
<dbReference type="Proteomes" id="UP001590950">
    <property type="component" value="Unassembled WGS sequence"/>
</dbReference>